<reference evidence="2 3" key="1">
    <citation type="submission" date="2024-01" db="EMBL/GenBank/DDBJ databases">
        <title>the genome sequence of strain Microbacterium schleiferi NBRC 15075.</title>
        <authorList>
            <person name="Ding Y."/>
            <person name="Zhang G."/>
        </authorList>
    </citation>
    <scope>NUCLEOTIDE SEQUENCE [LARGE SCALE GENOMIC DNA]</scope>
    <source>
        <strain evidence="2 3">NBRC 15075</strain>
    </source>
</reference>
<feature type="region of interest" description="Disordered" evidence="1">
    <location>
        <begin position="206"/>
        <end position="227"/>
    </location>
</feature>
<evidence type="ECO:0000256" key="1">
    <source>
        <dbReference type="SAM" id="MobiDB-lite"/>
    </source>
</evidence>
<comment type="caution">
    <text evidence="2">The sequence shown here is derived from an EMBL/GenBank/DDBJ whole genome shotgun (WGS) entry which is preliminary data.</text>
</comment>
<keyword evidence="3" id="KW-1185">Reference proteome</keyword>
<accession>A0ABU7V927</accession>
<dbReference type="Proteomes" id="UP001351900">
    <property type="component" value="Unassembled WGS sequence"/>
</dbReference>
<dbReference type="EMBL" id="JAZHOV010000005">
    <property type="protein sequence ID" value="MEF2255309.1"/>
    <property type="molecule type" value="Genomic_DNA"/>
</dbReference>
<proteinExistence type="predicted"/>
<protein>
    <submittedName>
        <fullName evidence="2">Uncharacterized protein</fullName>
    </submittedName>
</protein>
<organism evidence="2 3">
    <name type="scientific">Microbacterium schleiferi</name>
    <dbReference type="NCBI Taxonomy" id="69362"/>
    <lineage>
        <taxon>Bacteria</taxon>
        <taxon>Bacillati</taxon>
        <taxon>Actinomycetota</taxon>
        <taxon>Actinomycetes</taxon>
        <taxon>Micrococcales</taxon>
        <taxon>Microbacteriaceae</taxon>
        <taxon>Microbacterium</taxon>
    </lineage>
</organism>
<dbReference type="RefSeq" id="WP_331791612.1">
    <property type="nucleotide sequence ID" value="NZ_BAAAUO010000008.1"/>
</dbReference>
<evidence type="ECO:0000313" key="3">
    <source>
        <dbReference type="Proteomes" id="UP001351900"/>
    </source>
</evidence>
<evidence type="ECO:0000313" key="2">
    <source>
        <dbReference type="EMBL" id="MEF2255309.1"/>
    </source>
</evidence>
<sequence>MFPRAQVEIEVSIPAGDDYWVPKPSDIDEEGFGDFRGVWPIVQATTRLTADVIEDERVAAAYVDAQASTPEAFEKLAYEIECYWPAVGDSEAPDFAARLGSGWGGLENLELGVAGLTYALSNAGFYPAASCRSHVGERSWSPNPVVIFAGDKRRVVLLERLAQESGCGLLADYSRGNFLYVYAPSIQEMMTLASAIFRNRVPFRGLPKTGRKQSPPRPNASNQPTLF</sequence>
<name>A0ABU7V927_9MICO</name>
<gene>
    <name evidence="2" type="ORF">V2V91_09215</name>
</gene>